<accession>A0ABR9HEZ2</accession>
<feature type="transmembrane region" description="Helical" evidence="1">
    <location>
        <begin position="45"/>
        <end position="64"/>
    </location>
</feature>
<proteinExistence type="predicted"/>
<feature type="domain" description="VanZ-like" evidence="2">
    <location>
        <begin position="68"/>
        <end position="167"/>
    </location>
</feature>
<dbReference type="InterPro" id="IPR006976">
    <property type="entry name" value="VanZ-like"/>
</dbReference>
<dbReference type="Proteomes" id="UP000598217">
    <property type="component" value="Unassembled WGS sequence"/>
</dbReference>
<feature type="transmembrane region" description="Helical" evidence="1">
    <location>
        <begin position="12"/>
        <end position="33"/>
    </location>
</feature>
<evidence type="ECO:0000313" key="4">
    <source>
        <dbReference type="Proteomes" id="UP000598217"/>
    </source>
</evidence>
<keyword evidence="1" id="KW-0812">Transmembrane</keyword>
<name>A0ABR9HEZ2_9ACTN</name>
<dbReference type="RefSeq" id="WP_191271324.1">
    <property type="nucleotide sequence ID" value="NZ_BMXJ01000004.1"/>
</dbReference>
<gene>
    <name evidence="3" type="ORF">H4W79_001802</name>
</gene>
<protein>
    <recommendedName>
        <fullName evidence="2">VanZ-like domain-containing protein</fullName>
    </recommendedName>
</protein>
<keyword evidence="1" id="KW-0472">Membrane</keyword>
<evidence type="ECO:0000256" key="1">
    <source>
        <dbReference type="SAM" id="Phobius"/>
    </source>
</evidence>
<reference evidence="3 4" key="1">
    <citation type="submission" date="2020-10" db="EMBL/GenBank/DDBJ databases">
        <title>Sequencing the genomes of 1000 actinobacteria strains.</title>
        <authorList>
            <person name="Klenk H.-P."/>
        </authorList>
    </citation>
    <scope>NUCLEOTIDE SEQUENCE [LARGE SCALE GENOMIC DNA]</scope>
    <source>
        <strain evidence="3 4">DSM 45157</strain>
    </source>
</reference>
<dbReference type="EMBL" id="JADBDY010000001">
    <property type="protein sequence ID" value="MBE1457588.1"/>
    <property type="molecule type" value="Genomic_DNA"/>
</dbReference>
<dbReference type="Pfam" id="PF04892">
    <property type="entry name" value="VanZ"/>
    <property type="match status" value="1"/>
</dbReference>
<organism evidence="3 4">
    <name type="scientific">Nocardiopsis terrae</name>
    <dbReference type="NCBI Taxonomy" id="372655"/>
    <lineage>
        <taxon>Bacteria</taxon>
        <taxon>Bacillati</taxon>
        <taxon>Actinomycetota</taxon>
        <taxon>Actinomycetes</taxon>
        <taxon>Streptosporangiales</taxon>
        <taxon>Nocardiopsidaceae</taxon>
        <taxon>Nocardiopsis</taxon>
    </lineage>
</organism>
<keyword evidence="4" id="KW-1185">Reference proteome</keyword>
<feature type="transmembrane region" description="Helical" evidence="1">
    <location>
        <begin position="90"/>
        <end position="111"/>
    </location>
</feature>
<feature type="transmembrane region" description="Helical" evidence="1">
    <location>
        <begin position="150"/>
        <end position="168"/>
    </location>
</feature>
<keyword evidence="1" id="KW-1133">Transmembrane helix</keyword>
<evidence type="ECO:0000259" key="2">
    <source>
        <dbReference type="Pfam" id="PF04892"/>
    </source>
</evidence>
<comment type="caution">
    <text evidence="3">The sequence shown here is derived from an EMBL/GenBank/DDBJ whole genome shotgun (WGS) entry which is preliminary data.</text>
</comment>
<sequence length="182" mass="18960">MGFSSVTGLLPLLLVLLPVVAVLVLVVFLVRLGPGHGWRRALSRAVPDVLVFFSLVPVVVLTLVNPGGPHGVELVPFADMWSTGVNSTTLYQNGGHIALFAPFGALLPLAFSGAFASFSRVALAAAGIAVTIEALQYLSEDSWVTSTDDVILNVLGALAGAALTWLWWGPAGDRAAARSGRS</sequence>
<evidence type="ECO:0000313" key="3">
    <source>
        <dbReference type="EMBL" id="MBE1457588.1"/>
    </source>
</evidence>